<keyword evidence="2" id="KW-0812">Transmembrane</keyword>
<gene>
    <name evidence="3" type="ORF">PCOR1329_LOCUS66971</name>
</gene>
<dbReference type="InterPro" id="IPR017946">
    <property type="entry name" value="PLC-like_Pdiesterase_TIM-brl"/>
</dbReference>
<dbReference type="InterPro" id="IPR051057">
    <property type="entry name" value="PI-PLC_domain"/>
</dbReference>
<feature type="transmembrane region" description="Helical" evidence="2">
    <location>
        <begin position="1054"/>
        <end position="1073"/>
    </location>
</feature>
<feature type="transmembrane region" description="Helical" evidence="2">
    <location>
        <begin position="799"/>
        <end position="820"/>
    </location>
</feature>
<evidence type="ECO:0000256" key="1">
    <source>
        <dbReference type="SAM" id="MobiDB-lite"/>
    </source>
</evidence>
<feature type="transmembrane region" description="Helical" evidence="2">
    <location>
        <begin position="691"/>
        <end position="711"/>
    </location>
</feature>
<dbReference type="Gene3D" id="3.20.20.190">
    <property type="entry name" value="Phosphatidylinositol (PI) phosphodiesterase"/>
    <property type="match status" value="1"/>
</dbReference>
<dbReference type="Proteomes" id="UP001189429">
    <property type="component" value="Unassembled WGS sequence"/>
</dbReference>
<evidence type="ECO:0000313" key="4">
    <source>
        <dbReference type="Proteomes" id="UP001189429"/>
    </source>
</evidence>
<feature type="compositionally biased region" description="Gly residues" evidence="1">
    <location>
        <begin position="22"/>
        <end position="44"/>
    </location>
</feature>
<keyword evidence="4" id="KW-1185">Reference proteome</keyword>
<comment type="caution">
    <text evidence="3">The sequence shown here is derived from an EMBL/GenBank/DDBJ whole genome shotgun (WGS) entry which is preliminary data.</text>
</comment>
<keyword evidence="2" id="KW-0472">Membrane</keyword>
<feature type="transmembrane region" description="Helical" evidence="2">
    <location>
        <begin position="991"/>
        <end position="1018"/>
    </location>
</feature>
<feature type="transmembrane region" description="Helical" evidence="2">
    <location>
        <begin position="318"/>
        <end position="342"/>
    </location>
</feature>
<sequence length="1421" mass="153935">EQVPRVRRCGRAGRRLRPARRGGCGRGRGAPGGGGRRGRAGGAAAGERDTEGCEGWTHAAVVFDRRGDGSKEPILVAKKLLMSGKSSKADFQSRKLSTKVFAAESLYMKGVKVVTVATRGLIVNTMGVTDKADTAAPPEVDDVGDDFASHFVRLKIDKAGRRTFDPPKLWVAPDQVVHFSWHAEKKPLKLLQADEAFNIEQKTKGIEIVDRDGDRECNFKLADYNMRAGDYVYLVCDQYPTARMQISVKSAITAGILRISWQLAVLVIAAILLAILAYVTVDYIEDSSFVEHVFDCKGLASYCDGPVKQLKDYIFDTAAVPIFCACAIVVLGIPATIINLLWPAPTLSSFREGFHCDVALSIRIVSSVFLILPFVFVVADWVLISKYTWAITDILHVFGAFVNTLLDDVLNILLSTDSLFEVASKLESVGLGSVPDPSIIDTIINYEALVRGYTQLGVDLLATMILTRLIVNFLCLLCVVVSLAYGFAGLVRRSHESLHTSCWTSVVALAAMLWLLGFSAFFNELWLDAYKTYTGPDAIVNAPAGSGLPLAVTILSSCGSDATATIPVGALAEPLVAVLAGLGGSNLIAPAGPVTAADVQEFSAEVETQVQSLVYWMSQPDARIEEFAGALIPGISLEEFRTVLEGGLDIIAVLEDTVQCQQISPFLGDVQRILDQKVLPASQGVVFVERALVVLLVLWAIVAKVAAYVFLRPRKIYKDRVSRRWFRFKFSYLVSVKLRMTSVGYHFFEHRVEGYWWNTLEFLHGVLLLNTVMVAVLFTGGCMLLFLDTSTNPTWEWVVAGSILLMASSVLGFVGGWRNLGATHNRVLRGVSLLVVAAGTACLAYSAADNVARQVECHERIGYDPAAEGPTARAAFETTSAATQSAWSLALTGQGLGVGDRVLLTRGAEGCPPAGGSDSGAQSGPATSYGRTYPFDVALGGGVYGLCWCSAADGCAGASSHRAFAGYLYVDEPVDRFRTCTLEIVAGLSQVAFTLVVMLPFCLLRMVLATATLFRCVFSAHITDRQRRTAAGAGEPRAGAAAGPLRRLGPRQRLLVAGMLLLLVAGVASIFVVSKEPGARCYTLGGCEVIATTTTPPPPVLQSCPGCCNLYEATCDKRVDQAAFPTVHNAMSSTDRLWNFPNNMINMEQALSAGMRGLMLDLYYRWEPNATASELAGPGTVFLCHGYCGLGNMRFIDALIDIKTFLDDNPKELVVFILEQYVASYSVIKDLINSGMMEYCCYGHPSSSDEWPTVGQLISNNKRLLLFSNRAVSYTGSSHDGNILTHSDFGSDFVSVTSVDWWHKDSDYLAATTYSYTSQVTMTSDCSLNSDKSMYPIADFAETSQSAAQPGPAAYRLIVANHFISNPLPCESCAASSNQNTSLKSRMLSCKSQWDHQPNFPTVDFWSLGEVVRVSGHLNEQ</sequence>
<dbReference type="PANTHER" id="PTHR13593">
    <property type="match status" value="1"/>
</dbReference>
<feature type="transmembrane region" description="Helical" evidence="2">
    <location>
        <begin position="469"/>
        <end position="491"/>
    </location>
</feature>
<dbReference type="EMBL" id="CAUYUJ010018656">
    <property type="protein sequence ID" value="CAK0885339.1"/>
    <property type="molecule type" value="Genomic_DNA"/>
</dbReference>
<dbReference type="Pfam" id="PF26178">
    <property type="entry name" value="PI-PLC_cat"/>
    <property type="match status" value="1"/>
</dbReference>
<dbReference type="SUPFAM" id="SSF51695">
    <property type="entry name" value="PLC-like phosphodiesterases"/>
    <property type="match status" value="1"/>
</dbReference>
<keyword evidence="2" id="KW-1133">Transmembrane helix</keyword>
<protein>
    <submittedName>
        <fullName evidence="3">Uncharacterized protein</fullName>
    </submittedName>
</protein>
<feature type="transmembrane region" description="Helical" evidence="2">
    <location>
        <begin position="503"/>
        <end position="522"/>
    </location>
</feature>
<reference evidence="3" key="1">
    <citation type="submission" date="2023-10" db="EMBL/GenBank/DDBJ databases">
        <authorList>
            <person name="Chen Y."/>
            <person name="Shah S."/>
            <person name="Dougan E. K."/>
            <person name="Thang M."/>
            <person name="Chan C."/>
        </authorList>
    </citation>
    <scope>NUCLEOTIDE SEQUENCE [LARGE SCALE GENOMIC DNA]</scope>
</reference>
<proteinExistence type="predicted"/>
<dbReference type="PANTHER" id="PTHR13593:SF140">
    <property type="entry name" value="PLC-LIKE PHOSPHODIESTERASE"/>
    <property type="match status" value="1"/>
</dbReference>
<feature type="non-terminal residue" evidence="3">
    <location>
        <position position="1"/>
    </location>
</feature>
<feature type="region of interest" description="Disordered" evidence="1">
    <location>
        <begin position="16"/>
        <end position="50"/>
    </location>
</feature>
<name>A0ABN9WFY0_9DINO</name>
<feature type="transmembrane region" description="Helical" evidence="2">
    <location>
        <begin position="766"/>
        <end position="787"/>
    </location>
</feature>
<dbReference type="PROSITE" id="PS50007">
    <property type="entry name" value="PIPLC_X_DOMAIN"/>
    <property type="match status" value="1"/>
</dbReference>
<feature type="transmembrane region" description="Helical" evidence="2">
    <location>
        <begin position="259"/>
        <end position="279"/>
    </location>
</feature>
<evidence type="ECO:0000313" key="3">
    <source>
        <dbReference type="EMBL" id="CAK0885339.1"/>
    </source>
</evidence>
<evidence type="ECO:0000256" key="2">
    <source>
        <dbReference type="SAM" id="Phobius"/>
    </source>
</evidence>
<accession>A0ABN9WFY0</accession>
<feature type="transmembrane region" description="Helical" evidence="2">
    <location>
        <begin position="362"/>
        <end position="383"/>
    </location>
</feature>
<organism evidence="3 4">
    <name type="scientific">Prorocentrum cordatum</name>
    <dbReference type="NCBI Taxonomy" id="2364126"/>
    <lineage>
        <taxon>Eukaryota</taxon>
        <taxon>Sar</taxon>
        <taxon>Alveolata</taxon>
        <taxon>Dinophyceae</taxon>
        <taxon>Prorocentrales</taxon>
        <taxon>Prorocentraceae</taxon>
        <taxon>Prorocentrum</taxon>
    </lineage>
</organism>
<feature type="transmembrane region" description="Helical" evidence="2">
    <location>
        <begin position="827"/>
        <end position="848"/>
    </location>
</feature>